<proteinExistence type="predicted"/>
<keyword evidence="2" id="KW-0472">Membrane</keyword>
<evidence type="ECO:0000256" key="2">
    <source>
        <dbReference type="SAM" id="Phobius"/>
    </source>
</evidence>
<accession>A0A1G9PYI7</accession>
<dbReference type="AlphaFoldDB" id="A0A1G9PYI7"/>
<keyword evidence="2" id="KW-0812">Transmembrane</keyword>
<evidence type="ECO:0000313" key="4">
    <source>
        <dbReference type="Proteomes" id="UP000199451"/>
    </source>
</evidence>
<protein>
    <submittedName>
        <fullName evidence="3">Uncharacterized protein</fullName>
    </submittedName>
</protein>
<evidence type="ECO:0000256" key="1">
    <source>
        <dbReference type="SAM" id="MobiDB-lite"/>
    </source>
</evidence>
<feature type="region of interest" description="Disordered" evidence="1">
    <location>
        <begin position="71"/>
        <end position="93"/>
    </location>
</feature>
<evidence type="ECO:0000313" key="3">
    <source>
        <dbReference type="EMBL" id="SDM03819.1"/>
    </source>
</evidence>
<reference evidence="4" key="1">
    <citation type="submission" date="2016-10" db="EMBL/GenBank/DDBJ databases">
        <authorList>
            <person name="Varghese N."/>
            <person name="Submissions S."/>
        </authorList>
    </citation>
    <scope>NUCLEOTIDE SEQUENCE [LARGE SCALE GENOMIC DNA]</scope>
    <source>
        <strain evidence="4">CGMCC 1.10119</strain>
    </source>
</reference>
<sequence>MRATMGLMDMVGLAASLVFAIPVGIFGINRLIEGQHLLGGGLVVVAVLMVLLPQRLTTPMDIPGKLAEKAVGKTVKMPDEDDEQKETRETNDD</sequence>
<feature type="transmembrane region" description="Helical" evidence="2">
    <location>
        <begin position="34"/>
        <end position="52"/>
    </location>
</feature>
<gene>
    <name evidence="3" type="ORF">SAMN04487949_0600</name>
</gene>
<keyword evidence="2" id="KW-1133">Transmembrane helix</keyword>
<dbReference type="RefSeq" id="WP_170830540.1">
    <property type="nucleotide sequence ID" value="NZ_FNHL01000001.1"/>
</dbReference>
<organism evidence="3 4">
    <name type="scientific">Halogranum gelatinilyticum</name>
    <dbReference type="NCBI Taxonomy" id="660521"/>
    <lineage>
        <taxon>Archaea</taxon>
        <taxon>Methanobacteriati</taxon>
        <taxon>Methanobacteriota</taxon>
        <taxon>Stenosarchaea group</taxon>
        <taxon>Halobacteria</taxon>
        <taxon>Halobacteriales</taxon>
        <taxon>Haloferacaceae</taxon>
    </lineage>
</organism>
<dbReference type="Proteomes" id="UP000199451">
    <property type="component" value="Unassembled WGS sequence"/>
</dbReference>
<feature type="transmembrane region" description="Helical" evidence="2">
    <location>
        <begin position="7"/>
        <end position="28"/>
    </location>
</feature>
<dbReference type="EMBL" id="FNHL01000001">
    <property type="protein sequence ID" value="SDM03819.1"/>
    <property type="molecule type" value="Genomic_DNA"/>
</dbReference>
<keyword evidence="4" id="KW-1185">Reference proteome</keyword>
<name>A0A1G9PYI7_9EURY</name>
<dbReference type="Pfam" id="PF24377">
    <property type="entry name" value="DUF7533"/>
    <property type="match status" value="1"/>
</dbReference>
<dbReference type="OrthoDB" id="157531at2157"/>
<dbReference type="InterPro" id="IPR055955">
    <property type="entry name" value="DUF7533"/>
</dbReference>